<dbReference type="RefSeq" id="WP_346119095.1">
    <property type="nucleotide sequence ID" value="NZ_BAABGU010000011.1"/>
</dbReference>
<gene>
    <name evidence="1" type="ORF">GCM10023176_24700</name>
</gene>
<keyword evidence="2" id="KW-1185">Reference proteome</keyword>
<sequence length="306" mass="34439">MKAEPDELCFELHFGCDLAEADVLARLQEVLSRVAPRIAATLEVHAYERDPARRRVDLSEPDGLRAAVLAKGAERGATFQALAHGQENRLRKLRFGHVTLRGRGGGTKGVYLKVDFDRRVPAIPSGTNWLWSNNISGRILAPRVEGVDQQEWVCRLIDEVATATTMVWGAAYLSPEFARSNIDTSRGIRAIGRDMRRSLPGVYWLNVFGPPYIDLIGERRLLDAPADAVKRRGEHIVISTYGNAEDWEAHDKTRYMLATALGAEYFFDRDDRARQHQAPDFGLPELPERPPFRVQTEDGIHFTPLQ</sequence>
<reference evidence="2" key="1">
    <citation type="journal article" date="2019" name="Int. J. Syst. Evol. Microbiol.">
        <title>The Global Catalogue of Microorganisms (GCM) 10K type strain sequencing project: providing services to taxonomists for standard genome sequencing and annotation.</title>
        <authorList>
            <consortium name="The Broad Institute Genomics Platform"/>
            <consortium name="The Broad Institute Genome Sequencing Center for Infectious Disease"/>
            <person name="Wu L."/>
            <person name="Ma J."/>
        </authorList>
    </citation>
    <scope>NUCLEOTIDE SEQUENCE [LARGE SCALE GENOMIC DNA]</scope>
    <source>
        <strain evidence="2">JCM 3175</strain>
    </source>
</reference>
<evidence type="ECO:0000313" key="2">
    <source>
        <dbReference type="Proteomes" id="UP001500307"/>
    </source>
</evidence>
<name>A0ABP8SH30_9ACTN</name>
<dbReference type="Proteomes" id="UP001500307">
    <property type="component" value="Unassembled WGS sequence"/>
</dbReference>
<organism evidence="1 2">
    <name type="scientific">Micromonospora coerulea</name>
    <dbReference type="NCBI Taxonomy" id="47856"/>
    <lineage>
        <taxon>Bacteria</taxon>
        <taxon>Bacillati</taxon>
        <taxon>Actinomycetota</taxon>
        <taxon>Actinomycetes</taxon>
        <taxon>Micromonosporales</taxon>
        <taxon>Micromonosporaceae</taxon>
        <taxon>Micromonospora</taxon>
    </lineage>
</organism>
<accession>A0ABP8SH30</accession>
<evidence type="ECO:0000313" key="1">
    <source>
        <dbReference type="EMBL" id="GAA4569015.1"/>
    </source>
</evidence>
<proteinExistence type="predicted"/>
<dbReference type="EMBL" id="BAABGU010000011">
    <property type="protein sequence ID" value="GAA4569015.1"/>
    <property type="molecule type" value="Genomic_DNA"/>
</dbReference>
<comment type="caution">
    <text evidence="1">The sequence shown here is derived from an EMBL/GenBank/DDBJ whole genome shotgun (WGS) entry which is preliminary data.</text>
</comment>
<protein>
    <submittedName>
        <fullName evidence="1">Uncharacterized protein</fullName>
    </submittedName>
</protein>